<reference evidence="2 3" key="1">
    <citation type="submission" date="2012-12" db="EMBL/GenBank/DDBJ databases">
        <title>Genome assembly of Fulvivirga imtechensis AK7.</title>
        <authorList>
            <person name="Nupur N."/>
            <person name="Khatri I."/>
            <person name="Kumar R."/>
            <person name="Subramanian S."/>
            <person name="Pinnaka A."/>
        </authorList>
    </citation>
    <scope>NUCLEOTIDE SEQUENCE [LARGE SCALE GENOMIC DNA]</scope>
    <source>
        <strain evidence="2 3">AK7</strain>
    </source>
</reference>
<comment type="caution">
    <text evidence="2">The sequence shown here is derived from an EMBL/GenBank/DDBJ whole genome shotgun (WGS) entry which is preliminary data.</text>
</comment>
<organism evidence="2 3">
    <name type="scientific">Fulvivirga imtechensis AK7</name>
    <dbReference type="NCBI Taxonomy" id="1237149"/>
    <lineage>
        <taxon>Bacteria</taxon>
        <taxon>Pseudomonadati</taxon>
        <taxon>Bacteroidota</taxon>
        <taxon>Cytophagia</taxon>
        <taxon>Cytophagales</taxon>
        <taxon>Fulvivirgaceae</taxon>
        <taxon>Fulvivirga</taxon>
    </lineage>
</organism>
<protein>
    <submittedName>
        <fullName evidence="2">TPR/glycosyl transferase domain protein</fullName>
    </submittedName>
</protein>
<evidence type="ECO:0000259" key="1">
    <source>
        <dbReference type="Pfam" id="PF13439"/>
    </source>
</evidence>
<dbReference type="InterPro" id="IPR028098">
    <property type="entry name" value="Glyco_trans_4-like_N"/>
</dbReference>
<dbReference type="PATRIC" id="fig|1237149.3.peg.4282"/>
<dbReference type="SUPFAM" id="SSF53756">
    <property type="entry name" value="UDP-Glycosyltransferase/glycogen phosphorylase"/>
    <property type="match status" value="1"/>
</dbReference>
<sequence length="433" mass="49074">MNVALAGVVIFVAMKKVLVITYYWPPSGGSGVQRWLKFVKYLPEFGWQPIVFTPENPSFDVKDLSLEAEISPDTEIIKLPIWEPYRLFKRIKAEKSNQQSDLINKKAGFFGKLLLWIRGNLFIPDPRVFWVRPASRILQDLIIANGIDVVITTGPPHSMHLIGLKLKRKLGVSWVADFRDTWTTWVMYESFYLSQPVRRLHKILERKVLKKADVVIAASRIYANELAQIGGRKVEVITNGYDPAEFSTTTDVMPENFVIRHVGVVDELRDPRPLLRAVAALIEQEDYDIQVEFIGNVNATLRDYIAADEAIKKVVSFKPYVAHSEVFDLYRTSAGLLLLPFRDMKGNIPGKLFEYLAAQRPILYIGPAGDSVDIIQSTGSGFVCEAGDVEGIKGAIRAIYTMFEAKEFNRNQNIEAFSRIQLTQKLSHILQTL</sequence>
<evidence type="ECO:0000313" key="2">
    <source>
        <dbReference type="EMBL" id="ELR69589.1"/>
    </source>
</evidence>
<keyword evidence="2" id="KW-0808">Transferase</keyword>
<dbReference type="GO" id="GO:0016758">
    <property type="term" value="F:hexosyltransferase activity"/>
    <property type="evidence" value="ECO:0007669"/>
    <property type="project" value="TreeGrafter"/>
</dbReference>
<dbReference type="Proteomes" id="UP000011135">
    <property type="component" value="Unassembled WGS sequence"/>
</dbReference>
<feature type="domain" description="Glycosyltransferase subfamily 4-like N-terminal" evidence="1">
    <location>
        <begin position="121"/>
        <end position="244"/>
    </location>
</feature>
<dbReference type="Pfam" id="PF13692">
    <property type="entry name" value="Glyco_trans_1_4"/>
    <property type="match status" value="1"/>
</dbReference>
<gene>
    <name evidence="2" type="ORF">C900_04814</name>
</gene>
<proteinExistence type="predicted"/>
<dbReference type="Gene3D" id="3.40.50.2000">
    <property type="entry name" value="Glycogen Phosphorylase B"/>
    <property type="match status" value="2"/>
</dbReference>
<dbReference type="AlphaFoldDB" id="L8JQ10"/>
<dbReference type="EMBL" id="AMZN01000070">
    <property type="protein sequence ID" value="ELR69589.1"/>
    <property type="molecule type" value="Genomic_DNA"/>
</dbReference>
<dbReference type="PANTHER" id="PTHR45947">
    <property type="entry name" value="SULFOQUINOVOSYL TRANSFERASE SQD2"/>
    <property type="match status" value="1"/>
</dbReference>
<accession>L8JQ10</accession>
<dbReference type="InterPro" id="IPR050194">
    <property type="entry name" value="Glycosyltransferase_grp1"/>
</dbReference>
<dbReference type="CDD" id="cd03794">
    <property type="entry name" value="GT4_WbuB-like"/>
    <property type="match status" value="1"/>
</dbReference>
<dbReference type="STRING" id="1237149.C900_04814"/>
<keyword evidence="3" id="KW-1185">Reference proteome</keyword>
<evidence type="ECO:0000313" key="3">
    <source>
        <dbReference type="Proteomes" id="UP000011135"/>
    </source>
</evidence>
<dbReference type="PANTHER" id="PTHR45947:SF3">
    <property type="entry name" value="SULFOQUINOVOSYL TRANSFERASE SQD2"/>
    <property type="match status" value="1"/>
</dbReference>
<dbReference type="Pfam" id="PF13439">
    <property type="entry name" value="Glyco_transf_4"/>
    <property type="match status" value="1"/>
</dbReference>
<dbReference type="eggNOG" id="COG0438">
    <property type="taxonomic scope" value="Bacteria"/>
</dbReference>
<name>L8JQ10_9BACT</name>